<feature type="region of interest" description="Disordered" evidence="1">
    <location>
        <begin position="15"/>
        <end position="34"/>
    </location>
</feature>
<evidence type="ECO:0000313" key="2">
    <source>
        <dbReference type="EMBL" id="KAI8041894.1"/>
    </source>
</evidence>
<feature type="non-terminal residue" evidence="2">
    <location>
        <position position="34"/>
    </location>
</feature>
<name>A0A9P9YSJ5_9MUSC</name>
<proteinExistence type="predicted"/>
<evidence type="ECO:0000256" key="1">
    <source>
        <dbReference type="SAM" id="MobiDB-lite"/>
    </source>
</evidence>
<organism evidence="2 3">
    <name type="scientific">Drosophila gunungcola</name>
    <name type="common">fruit fly</name>
    <dbReference type="NCBI Taxonomy" id="103775"/>
    <lineage>
        <taxon>Eukaryota</taxon>
        <taxon>Metazoa</taxon>
        <taxon>Ecdysozoa</taxon>
        <taxon>Arthropoda</taxon>
        <taxon>Hexapoda</taxon>
        <taxon>Insecta</taxon>
        <taxon>Pterygota</taxon>
        <taxon>Neoptera</taxon>
        <taxon>Endopterygota</taxon>
        <taxon>Diptera</taxon>
        <taxon>Brachycera</taxon>
        <taxon>Muscomorpha</taxon>
        <taxon>Ephydroidea</taxon>
        <taxon>Drosophilidae</taxon>
        <taxon>Drosophila</taxon>
        <taxon>Sophophora</taxon>
    </lineage>
</organism>
<evidence type="ECO:0000313" key="3">
    <source>
        <dbReference type="Proteomes" id="UP001059596"/>
    </source>
</evidence>
<protein>
    <submittedName>
        <fullName evidence="2">Uncharacterized protein</fullName>
    </submittedName>
</protein>
<keyword evidence="3" id="KW-1185">Reference proteome</keyword>
<dbReference type="EMBL" id="JAMKOV010000002">
    <property type="protein sequence ID" value="KAI8041894.1"/>
    <property type="molecule type" value="Genomic_DNA"/>
</dbReference>
<gene>
    <name evidence="2" type="ORF">M5D96_003189</name>
</gene>
<dbReference type="Proteomes" id="UP001059596">
    <property type="component" value="Unassembled WGS sequence"/>
</dbReference>
<reference evidence="2" key="1">
    <citation type="journal article" date="2023" name="Genome Biol. Evol.">
        <title>Long-read-based Genome Assembly of Drosophila gunungcola Reveals Fewer Chemosensory Genes in Flower-breeding Species.</title>
        <authorList>
            <person name="Negi A."/>
            <person name="Liao B.Y."/>
            <person name="Yeh S.D."/>
        </authorList>
    </citation>
    <scope>NUCLEOTIDE SEQUENCE</scope>
    <source>
        <strain evidence="2">Sukarami</strain>
    </source>
</reference>
<accession>A0A9P9YSJ5</accession>
<comment type="caution">
    <text evidence="2">The sequence shown here is derived from an EMBL/GenBank/DDBJ whole genome shotgun (WGS) entry which is preliminary data.</text>
</comment>
<sequence length="34" mass="3754">MYSIKSQSQLQSLSGINTDINNTLDKSIMPTPNN</sequence>
<dbReference type="AlphaFoldDB" id="A0A9P9YSJ5"/>